<keyword evidence="5" id="KW-0560">Oxidoreductase</keyword>
<dbReference type="PROSITE" id="PS50075">
    <property type="entry name" value="CARRIER"/>
    <property type="match status" value="1"/>
</dbReference>
<dbReference type="InterPro" id="IPR001227">
    <property type="entry name" value="Ac_transferase_dom_sf"/>
</dbReference>
<dbReference type="InterPro" id="IPR009081">
    <property type="entry name" value="PP-bd_ACP"/>
</dbReference>
<dbReference type="GO" id="GO:0032259">
    <property type="term" value="P:methylation"/>
    <property type="evidence" value="ECO:0007669"/>
    <property type="project" value="UniProtKB-KW"/>
</dbReference>
<organism evidence="12 13">
    <name type="scientific">Sporormia fimetaria CBS 119925</name>
    <dbReference type="NCBI Taxonomy" id="1340428"/>
    <lineage>
        <taxon>Eukaryota</taxon>
        <taxon>Fungi</taxon>
        <taxon>Dikarya</taxon>
        <taxon>Ascomycota</taxon>
        <taxon>Pezizomycotina</taxon>
        <taxon>Dothideomycetes</taxon>
        <taxon>Pleosporomycetidae</taxon>
        <taxon>Pleosporales</taxon>
        <taxon>Sporormiaceae</taxon>
        <taxon>Sporormia</taxon>
    </lineage>
</organism>
<dbReference type="OrthoDB" id="329835at2759"/>
<dbReference type="PROSITE" id="PS00606">
    <property type="entry name" value="KS3_1"/>
    <property type="match status" value="1"/>
</dbReference>
<evidence type="ECO:0000313" key="13">
    <source>
        <dbReference type="Proteomes" id="UP000799440"/>
    </source>
</evidence>
<name>A0A6A6VFE5_9PLEO</name>
<dbReference type="SMART" id="SM00826">
    <property type="entry name" value="PKS_DH"/>
    <property type="match status" value="1"/>
</dbReference>
<dbReference type="InterPro" id="IPR014030">
    <property type="entry name" value="Ketoacyl_synth_N"/>
</dbReference>
<dbReference type="InterPro" id="IPR016035">
    <property type="entry name" value="Acyl_Trfase/lysoPLipase"/>
</dbReference>
<dbReference type="Pfam" id="PF21089">
    <property type="entry name" value="PKS_DH_N"/>
    <property type="match status" value="1"/>
</dbReference>
<keyword evidence="3" id="KW-0808">Transferase</keyword>
<dbReference type="Gene3D" id="3.40.366.10">
    <property type="entry name" value="Malonyl-Coenzyme A Acyl Carrier Protein, domain 2"/>
    <property type="match status" value="1"/>
</dbReference>
<feature type="domain" description="PKS/mFAS DH" evidence="11">
    <location>
        <begin position="932"/>
        <end position="1230"/>
    </location>
</feature>
<dbReference type="InterPro" id="IPR042104">
    <property type="entry name" value="PKS_dehydratase_sf"/>
</dbReference>
<dbReference type="SUPFAM" id="SSF50129">
    <property type="entry name" value="GroES-like"/>
    <property type="match status" value="1"/>
</dbReference>
<proteinExistence type="predicted"/>
<dbReference type="Pfam" id="PF00109">
    <property type="entry name" value="ketoacyl-synt"/>
    <property type="match status" value="1"/>
</dbReference>
<dbReference type="Gene3D" id="3.90.180.10">
    <property type="entry name" value="Medium-chain alcohol dehydrogenases, catalytic domain"/>
    <property type="match status" value="1"/>
</dbReference>
<evidence type="ECO:0000256" key="8">
    <source>
        <dbReference type="PROSITE-ProRule" id="PRU01363"/>
    </source>
</evidence>
<dbReference type="PANTHER" id="PTHR43775">
    <property type="entry name" value="FATTY ACID SYNTHASE"/>
    <property type="match status" value="1"/>
</dbReference>
<protein>
    <submittedName>
        <fullName evidence="12">Ketoacyl-synt-domain-containing protein</fullName>
    </submittedName>
</protein>
<dbReference type="InterPro" id="IPR006162">
    <property type="entry name" value="Ppantetheine_attach_site"/>
</dbReference>
<dbReference type="InterPro" id="IPR016036">
    <property type="entry name" value="Malonyl_transacylase_ACP-bd"/>
</dbReference>
<dbReference type="InterPro" id="IPR057326">
    <property type="entry name" value="KR_dom"/>
</dbReference>
<feature type="region of interest" description="C-terminal hotdog fold" evidence="8">
    <location>
        <begin position="1076"/>
        <end position="1230"/>
    </location>
</feature>
<evidence type="ECO:0000256" key="2">
    <source>
        <dbReference type="ARBA" id="ARBA00022553"/>
    </source>
</evidence>
<dbReference type="SUPFAM" id="SSF55048">
    <property type="entry name" value="Probable ACP-binding domain of malonyl-CoA ACP transacylase"/>
    <property type="match status" value="1"/>
</dbReference>
<dbReference type="Gene3D" id="3.40.50.150">
    <property type="entry name" value="Vaccinia Virus protein VP39"/>
    <property type="match status" value="1"/>
</dbReference>
<dbReference type="GO" id="GO:0016491">
    <property type="term" value="F:oxidoreductase activity"/>
    <property type="evidence" value="ECO:0007669"/>
    <property type="project" value="UniProtKB-KW"/>
</dbReference>
<dbReference type="InterPro" id="IPR020807">
    <property type="entry name" value="PKS_DH"/>
</dbReference>
<dbReference type="Pfam" id="PF14765">
    <property type="entry name" value="PS-DH"/>
    <property type="match status" value="1"/>
</dbReference>
<dbReference type="Pfam" id="PF08242">
    <property type="entry name" value="Methyltransf_12"/>
    <property type="match status" value="1"/>
</dbReference>
<dbReference type="PROSITE" id="PS52019">
    <property type="entry name" value="PKS_MFAS_DH"/>
    <property type="match status" value="1"/>
</dbReference>
<dbReference type="Gene3D" id="3.40.47.10">
    <property type="match status" value="1"/>
</dbReference>
<dbReference type="PANTHER" id="PTHR43775:SF50">
    <property type="entry name" value="HIGHLY REDUCING POLYKETIDE SYNTHASE SRDA"/>
    <property type="match status" value="1"/>
</dbReference>
<dbReference type="SMART" id="SM00823">
    <property type="entry name" value="PKS_PP"/>
    <property type="match status" value="1"/>
</dbReference>
<dbReference type="GO" id="GO:0004312">
    <property type="term" value="F:fatty acid synthase activity"/>
    <property type="evidence" value="ECO:0007669"/>
    <property type="project" value="TreeGrafter"/>
</dbReference>
<evidence type="ECO:0000256" key="3">
    <source>
        <dbReference type="ARBA" id="ARBA00022679"/>
    </source>
</evidence>
<dbReference type="InterPro" id="IPR036291">
    <property type="entry name" value="NAD(P)-bd_dom_sf"/>
</dbReference>
<dbReference type="GO" id="GO:0006633">
    <property type="term" value="P:fatty acid biosynthetic process"/>
    <property type="evidence" value="ECO:0007669"/>
    <property type="project" value="InterPro"/>
</dbReference>
<dbReference type="Pfam" id="PF08240">
    <property type="entry name" value="ADH_N"/>
    <property type="match status" value="1"/>
</dbReference>
<keyword evidence="2" id="KW-0597">Phosphoprotein</keyword>
<dbReference type="SMART" id="SM00827">
    <property type="entry name" value="PKS_AT"/>
    <property type="match status" value="1"/>
</dbReference>
<dbReference type="SUPFAM" id="SSF51735">
    <property type="entry name" value="NAD(P)-binding Rossmann-fold domains"/>
    <property type="match status" value="2"/>
</dbReference>
<dbReference type="Pfam" id="PF23297">
    <property type="entry name" value="ACP_SdgA_C"/>
    <property type="match status" value="1"/>
</dbReference>
<dbReference type="CDD" id="cd05195">
    <property type="entry name" value="enoyl_red"/>
    <property type="match status" value="1"/>
</dbReference>
<dbReference type="InterPro" id="IPR011032">
    <property type="entry name" value="GroES-like_sf"/>
</dbReference>
<dbReference type="Gene3D" id="3.40.50.720">
    <property type="entry name" value="NAD(P)-binding Rossmann-like Domain"/>
    <property type="match status" value="3"/>
</dbReference>
<dbReference type="CDD" id="cd02440">
    <property type="entry name" value="AdoMet_MTases"/>
    <property type="match status" value="1"/>
</dbReference>
<dbReference type="InterPro" id="IPR020841">
    <property type="entry name" value="PKS_Beta-ketoAc_synthase_dom"/>
</dbReference>
<keyword evidence="7" id="KW-0012">Acyltransferase</keyword>
<keyword evidence="1" id="KW-0596">Phosphopantetheine</keyword>
<dbReference type="InterPro" id="IPR014043">
    <property type="entry name" value="Acyl_transferase_dom"/>
</dbReference>
<evidence type="ECO:0000256" key="6">
    <source>
        <dbReference type="ARBA" id="ARBA00023268"/>
    </source>
</evidence>
<accession>A0A6A6VFE5</accession>
<evidence type="ECO:0000259" key="10">
    <source>
        <dbReference type="PROSITE" id="PS52004"/>
    </source>
</evidence>
<dbReference type="GO" id="GO:0031177">
    <property type="term" value="F:phosphopantetheine binding"/>
    <property type="evidence" value="ECO:0007669"/>
    <property type="project" value="InterPro"/>
</dbReference>
<dbReference type="InterPro" id="IPR013217">
    <property type="entry name" value="Methyltransf_12"/>
</dbReference>
<dbReference type="InterPro" id="IPR032821">
    <property type="entry name" value="PKS_assoc"/>
</dbReference>
<dbReference type="SUPFAM" id="SSF47336">
    <property type="entry name" value="ACP-like"/>
    <property type="match status" value="1"/>
</dbReference>
<reference evidence="12" key="1">
    <citation type="journal article" date="2020" name="Stud. Mycol.">
        <title>101 Dothideomycetes genomes: a test case for predicting lifestyles and emergence of pathogens.</title>
        <authorList>
            <person name="Haridas S."/>
            <person name="Albert R."/>
            <person name="Binder M."/>
            <person name="Bloem J."/>
            <person name="Labutti K."/>
            <person name="Salamov A."/>
            <person name="Andreopoulos B."/>
            <person name="Baker S."/>
            <person name="Barry K."/>
            <person name="Bills G."/>
            <person name="Bluhm B."/>
            <person name="Cannon C."/>
            <person name="Castanera R."/>
            <person name="Culley D."/>
            <person name="Daum C."/>
            <person name="Ezra D."/>
            <person name="Gonzalez J."/>
            <person name="Henrissat B."/>
            <person name="Kuo A."/>
            <person name="Liang C."/>
            <person name="Lipzen A."/>
            <person name="Lutzoni F."/>
            <person name="Magnuson J."/>
            <person name="Mondo S."/>
            <person name="Nolan M."/>
            <person name="Ohm R."/>
            <person name="Pangilinan J."/>
            <person name="Park H.-J."/>
            <person name="Ramirez L."/>
            <person name="Alfaro M."/>
            <person name="Sun H."/>
            <person name="Tritt A."/>
            <person name="Yoshinaga Y."/>
            <person name="Zwiers L.-H."/>
            <person name="Turgeon B."/>
            <person name="Goodwin S."/>
            <person name="Spatafora J."/>
            <person name="Crous P."/>
            <person name="Grigoriev I."/>
        </authorList>
    </citation>
    <scope>NUCLEOTIDE SEQUENCE</scope>
    <source>
        <strain evidence="12">CBS 119925</strain>
    </source>
</reference>
<evidence type="ECO:0000256" key="4">
    <source>
        <dbReference type="ARBA" id="ARBA00022857"/>
    </source>
</evidence>
<dbReference type="CDD" id="cd00833">
    <property type="entry name" value="PKS"/>
    <property type="match status" value="1"/>
</dbReference>
<dbReference type="PROSITE" id="PS00012">
    <property type="entry name" value="PHOSPHOPANTETHEINE"/>
    <property type="match status" value="1"/>
</dbReference>
<dbReference type="EMBL" id="MU006569">
    <property type="protein sequence ID" value="KAF2748444.1"/>
    <property type="molecule type" value="Genomic_DNA"/>
</dbReference>
<dbReference type="Pfam" id="PF02801">
    <property type="entry name" value="Ketoacyl-synt_C"/>
    <property type="match status" value="1"/>
</dbReference>
<keyword evidence="6" id="KW-0511">Multifunctional enzyme</keyword>
<dbReference type="SMART" id="SM00825">
    <property type="entry name" value="PKS_KS"/>
    <property type="match status" value="1"/>
</dbReference>
<dbReference type="InterPro" id="IPR020806">
    <property type="entry name" value="PKS_PP-bd"/>
</dbReference>
<dbReference type="InterPro" id="IPR016039">
    <property type="entry name" value="Thiolase-like"/>
</dbReference>
<evidence type="ECO:0000256" key="7">
    <source>
        <dbReference type="ARBA" id="ARBA00023315"/>
    </source>
</evidence>
<evidence type="ECO:0000313" key="12">
    <source>
        <dbReference type="EMBL" id="KAF2748444.1"/>
    </source>
</evidence>
<dbReference type="InterPro" id="IPR056501">
    <property type="entry name" value="NAD-bd_HRPKS_sdrA"/>
</dbReference>
<dbReference type="InterPro" id="IPR049900">
    <property type="entry name" value="PKS_mFAS_DH"/>
</dbReference>
<dbReference type="GO" id="GO:0004315">
    <property type="term" value="F:3-oxoacyl-[acyl-carrier-protein] synthase activity"/>
    <property type="evidence" value="ECO:0007669"/>
    <property type="project" value="InterPro"/>
</dbReference>
<evidence type="ECO:0000259" key="9">
    <source>
        <dbReference type="PROSITE" id="PS50075"/>
    </source>
</evidence>
<dbReference type="Pfam" id="PF00698">
    <property type="entry name" value="Acyl_transf_1"/>
    <property type="match status" value="1"/>
</dbReference>
<dbReference type="GO" id="GO:0008168">
    <property type="term" value="F:methyltransferase activity"/>
    <property type="evidence" value="ECO:0007669"/>
    <property type="project" value="UniProtKB-KW"/>
</dbReference>
<feature type="domain" description="Ketosynthase family 3 (KS3)" evidence="10">
    <location>
        <begin position="12"/>
        <end position="436"/>
    </location>
</feature>
<keyword evidence="4" id="KW-0521">NADP</keyword>
<feature type="region of interest" description="N-terminal hotdog fold" evidence="8">
    <location>
        <begin position="932"/>
        <end position="1065"/>
    </location>
</feature>
<dbReference type="SMART" id="SM00822">
    <property type="entry name" value="PKS_KR"/>
    <property type="match status" value="1"/>
</dbReference>
<dbReference type="SUPFAM" id="SSF53335">
    <property type="entry name" value="S-adenosyl-L-methionine-dependent methyltransferases"/>
    <property type="match status" value="1"/>
</dbReference>
<evidence type="ECO:0000259" key="11">
    <source>
        <dbReference type="PROSITE" id="PS52019"/>
    </source>
</evidence>
<dbReference type="InterPro" id="IPR036736">
    <property type="entry name" value="ACP-like_sf"/>
</dbReference>
<sequence>MEAPRPQDVEGPEPIAVLGMACRLPGNISKPSDFWKLLEEKRTGYKEFDSSRFNIDGFYHPNPARPGSINTRGGHLLDCDPHLFDHTFFPMHPSEVLTMDPMQRKIVEVSYEAMESAGEPWEKFSGSNTGVFIGNFCTDYYLRQMSDLDFAPQYTPTGANASILSNRVNHLLNLKGPSMTIDTACASSMYALHLAVNALRVGDCDAAIVGGTNIILSPEAQQLTGLLGALSGTSLCHTFDEAADGYSRAEGFCALYLRRYSDAVEGENPIRAVIRGTAVNSNGKTAGISHPGADGQEALIRKAYKNAGLPTHLTGYFECHGTGTPVGDPIEVSAIAKVFSEGRKTEPLLIGSVKTNLGHSEAASGITGVIKSILALEKGMIPATVGIKRLNPNIDFDGSHVKVVTEMTPWPKGLLRRVSVNSFGFGGANGHCILDHPDLMTPKLYQNGDTTGLTRSRRGDASRRLSLLVFSAHDQAALKANLSALQDAIPSLPLLDVAYTLSERRSRFVHKTFAVVEVDAPSQGLSVPAPTTKTAATQLARIGFIFTGQGAQWPGMGRDLFEYAVFSASIAAQDAVLASLPIAPSWTLAGLLKSGSESVKEPQVSQTVCTALQVALVDLLRSWNIGPQATVGHSSGEIAATYAAGRISLEEAIVTAYCRGRSIAANKRKGAMLAVGLGMEETVDLLQSRDSPVSIAAINSPNSVTLSGDEDAIGELYQALSAEGVFVRLLQTGGNAYHSDHMMALGESYETMLADCLAKSSTRTKSPSECAWVSSVTPHKQAEISPRYWRQNLESPVRYSTAVQKLLTNPQTQVDILIEIGPHAALRSALKQISAKAEKDHGVKAPTYLSALRRSEDGMKNLLSLCGSLFQLNHGVDIAAVNSVDVGGPRGSRRVHGKVCPDMPTYQYTYGPVIFYENRAARELRNRRTLHHDLLGVLKAGGAQDHPMWRNMVRLKDVPWLRDHQLLPNAVMPAAAYVCLGIEAASQFAGAREGIPDSPVFHLRNVSIKNALRIPDDDLGIEMVTNLHISSFSQNWFQFTVASVDSDGNWTEHASGLVCIETSSPAHRPRLDNKMDPRHVDVREWYKRFTELGLGYGESFQGLSELRTDPYQGLASAKLALNTTEGMFTGLESKYVMHPASLDACFQLALIAIYGGQTGRAKHGFVPVSIDEMTLWPAAREEPSAQAIALGRPVGLRGAHCGIQVFDQSGAPRLNLNKISCVSYYGGAGKHSESDVNEYVRLAWKPDASTLGNCPDFVALVKTSENRWGNPFATFLDLEGHRNPNMQLLHVGAGTGEVSDVILQTLGGDTIAKRYQSYTLMDSSRDAVAYLKSELHKFKHVNFAQSDIRDMSTVEQISEKYDFVVLADSTKHRRDFLTALRNIRKLMYTGGRLVVLDTTVPDDEWQRTLVSAGFSGVDLSFRGHGDLPCSSVVATAIEPAKDSKATSGERRQPVYVIYQGEVLPLHGDLAHELRGTGIVPVIASLDSADKVPIGSRLIVTIDLGTEGLSRISKAAYQNVQILTQKASSLVWITKGGIIDGHEPEAAIAAGLLRILSTEKPESTFGVFHLDLKNSTHGKDAARFVVDHERRLEGGDAEAEVALHDGVLYIPRLVYDFDLVSRYQRINASSLTTEEMPLHGQGPVEVDFATPGLLSSAYFKQIESFDAPLPADHVEIKTSAIGLSPTDVAVASGRSDKDIFSQECAGTVVACGSTVQHLQPGDRVYALASSKLANRIRVQAGLVQRMGSEDTFESACTVPVAFCTAVYGLLHLARLKKGDKVLIQSATESLGLAALQIAASCEAEIFAGVSRKEDAEYLCDYLSVAHDHIIQLPSQSEASIDALMAASGNRGFNVILGSSSGEMMQAVWRCLAPRGHFVDVGRLEVQKRSTLAMEVCERNASFSSFDLGTMVKQDPEFVSQLMQQVDEMWRSGIIQPIDTISVFDVAYVDAALSSAAHGNGFVKVVVSYGNDSTIKVAVSARATFDPDAEYIIVGGLGGLGRSIIRWMITRGARHFTVFSRSTSPAEEARPMLKEVEASGATVMLKRVDITSQEQVNETISYLSRERPIKGILNAAAGFDSGVFEKMPYEAWENGLAAKVRGTVNLHAASLAYGLPLDFFVMTSSLHVVIGAPAQAAYCAGNAFQDAFARYRRSLGLPAFSTALGLIAEITKVGESQALRSLIHRNQMYAHGELEFLRLLEAAFLETPSLGENNGTWRDFDGLATAQVLAYGDPRRLAAEFRDNQEPKWRQDKKFAHIVRAMKDCLDTIDEPTQPKGEDAVTEKLDRHIRAAQKQAAAQLVTREMIKCMASLLSMEAEAIDPSRSVAHYGVDSLIAVELRSWILGTFDSKMPLLKLLDERLSIAVLADGIVADRAEQLGLPFVE</sequence>
<keyword evidence="13" id="KW-1185">Reference proteome</keyword>
<dbReference type="InterPro" id="IPR020843">
    <property type="entry name" value="ER"/>
</dbReference>
<dbReference type="GO" id="GO:0030639">
    <property type="term" value="P:polyketide biosynthetic process"/>
    <property type="evidence" value="ECO:0007669"/>
    <property type="project" value="UniProtKB-ARBA"/>
</dbReference>
<dbReference type="Pfam" id="PF08659">
    <property type="entry name" value="KR"/>
    <property type="match status" value="1"/>
</dbReference>
<dbReference type="Pfam" id="PF23114">
    <property type="entry name" value="NAD-bd_HRPKS_sdrA"/>
    <property type="match status" value="1"/>
</dbReference>
<dbReference type="SUPFAM" id="SSF52151">
    <property type="entry name" value="FabD/lysophospholipase-like"/>
    <property type="match status" value="1"/>
</dbReference>
<feature type="active site" description="Proton donor; for dehydratase activity" evidence="8">
    <location>
        <position position="1143"/>
    </location>
</feature>
<dbReference type="Proteomes" id="UP000799440">
    <property type="component" value="Unassembled WGS sequence"/>
</dbReference>
<dbReference type="PROSITE" id="PS52004">
    <property type="entry name" value="KS3_2"/>
    <property type="match status" value="1"/>
</dbReference>
<dbReference type="Gene3D" id="3.10.129.110">
    <property type="entry name" value="Polyketide synthase dehydratase"/>
    <property type="match status" value="1"/>
</dbReference>
<dbReference type="Pfam" id="PF16197">
    <property type="entry name" value="KAsynt_C_assoc"/>
    <property type="match status" value="1"/>
</dbReference>
<dbReference type="InterPro" id="IPR014031">
    <property type="entry name" value="Ketoacyl_synth_C"/>
</dbReference>
<dbReference type="SMART" id="SM00829">
    <property type="entry name" value="PKS_ER"/>
    <property type="match status" value="1"/>
</dbReference>
<dbReference type="InterPro" id="IPR049551">
    <property type="entry name" value="PKS_DH_C"/>
</dbReference>
<dbReference type="SUPFAM" id="SSF53901">
    <property type="entry name" value="Thiolase-like"/>
    <property type="match status" value="1"/>
</dbReference>
<dbReference type="Gene3D" id="1.10.1200.10">
    <property type="entry name" value="ACP-like"/>
    <property type="match status" value="1"/>
</dbReference>
<feature type="active site" description="Proton acceptor; for dehydratase activity" evidence="8">
    <location>
        <position position="964"/>
    </location>
</feature>
<feature type="domain" description="Carrier" evidence="9">
    <location>
        <begin position="2294"/>
        <end position="2372"/>
    </location>
</feature>
<dbReference type="InterPro" id="IPR049552">
    <property type="entry name" value="PKS_DH_N"/>
</dbReference>
<dbReference type="InterPro" id="IPR018201">
    <property type="entry name" value="Ketoacyl_synth_AS"/>
</dbReference>
<evidence type="ECO:0000256" key="5">
    <source>
        <dbReference type="ARBA" id="ARBA00023002"/>
    </source>
</evidence>
<dbReference type="InterPro" id="IPR029063">
    <property type="entry name" value="SAM-dependent_MTases_sf"/>
</dbReference>
<dbReference type="InterPro" id="IPR013154">
    <property type="entry name" value="ADH-like_N"/>
</dbReference>
<gene>
    <name evidence="12" type="ORF">M011DRAFT_441861</name>
</gene>
<dbReference type="InterPro" id="IPR050091">
    <property type="entry name" value="PKS_NRPS_Biosynth_Enz"/>
</dbReference>
<dbReference type="InterPro" id="IPR013968">
    <property type="entry name" value="PKS_KR"/>
</dbReference>
<evidence type="ECO:0000256" key="1">
    <source>
        <dbReference type="ARBA" id="ARBA00022450"/>
    </source>
</evidence>